<keyword evidence="1" id="KW-0238">DNA-binding</keyword>
<dbReference type="RefSeq" id="WP_152172035.1">
    <property type="nucleotide sequence ID" value="NZ_CP045096.1"/>
</dbReference>
<feature type="region of interest" description="Disordered" evidence="2">
    <location>
        <begin position="1"/>
        <end position="26"/>
    </location>
</feature>
<dbReference type="Gene3D" id="1.10.260.40">
    <property type="entry name" value="lambda repressor-like DNA-binding domains"/>
    <property type="match status" value="1"/>
</dbReference>
<dbReference type="GO" id="GO:0005829">
    <property type="term" value="C:cytosol"/>
    <property type="evidence" value="ECO:0007669"/>
    <property type="project" value="TreeGrafter"/>
</dbReference>
<gene>
    <name evidence="4" type="ORF">F9278_36100</name>
</gene>
<evidence type="ECO:0000256" key="2">
    <source>
        <dbReference type="SAM" id="MobiDB-lite"/>
    </source>
</evidence>
<sequence length="394" mass="43774">MPQRIEEHTGARIKSARKRRRLTQRELAHRSRVSYSTLTKVEQGHIPASPSVIGALAHALSVPVTELTGQPYLEELQQDHLDGLIHPIREALNLYDLGADPDITPRQLSDLADQAEEMCRLVRATNIKQVATELPALIVEATTVAHVEGTTEAWRTLASSYRTAYDVSTKLGFIDLSAIALDRLEWAAQRASDPILGGMRQYLRALAYLRASDYTTGKRLIRLGMSTLDQADDGQERDVVTGQMHLGAAVLAGRDKDRDTAEGHLAEAGRIATRTGPAEAVHWLSFGPTNVGVHRVSVLAELDQYGEAVEKAESIRMPDDWPPSRMAHHYAEVARAQMWTGRTDDAFRNLLRARKLAPQQTRYHPTVRETYSGLQAARRQMPDDLINYGAWLGA</sequence>
<accession>A0A5P8KCG8</accession>
<protein>
    <submittedName>
        <fullName evidence="4">Helix-turn-helix transcriptional regulator</fullName>
    </submittedName>
</protein>
<dbReference type="InterPro" id="IPR010982">
    <property type="entry name" value="Lambda_DNA-bd_dom_sf"/>
</dbReference>
<reference evidence="4 5" key="1">
    <citation type="submission" date="2019-10" db="EMBL/GenBank/DDBJ databases">
        <title>Streptomyces sp. strain GY16 isolated from leaves of Broussonetia papyrifera.</title>
        <authorList>
            <person name="Mo P."/>
        </authorList>
    </citation>
    <scope>NUCLEOTIDE SEQUENCE [LARGE SCALE GENOMIC DNA]</scope>
    <source>
        <strain evidence="4 5">GY16</strain>
    </source>
</reference>
<dbReference type="PANTHER" id="PTHR46797:SF1">
    <property type="entry name" value="METHYLPHOSPHONATE SYNTHASE"/>
    <property type="match status" value="1"/>
</dbReference>
<dbReference type="Pfam" id="PF01381">
    <property type="entry name" value="HTH_3"/>
    <property type="match status" value="1"/>
</dbReference>
<evidence type="ECO:0000313" key="5">
    <source>
        <dbReference type="Proteomes" id="UP000327294"/>
    </source>
</evidence>
<dbReference type="EMBL" id="CP045096">
    <property type="protein sequence ID" value="QFR00705.1"/>
    <property type="molecule type" value="Genomic_DNA"/>
</dbReference>
<dbReference type="SMART" id="SM00530">
    <property type="entry name" value="HTH_XRE"/>
    <property type="match status" value="1"/>
</dbReference>
<dbReference type="Proteomes" id="UP000327294">
    <property type="component" value="Chromosome"/>
</dbReference>
<keyword evidence="5" id="KW-1185">Reference proteome</keyword>
<dbReference type="CDD" id="cd00093">
    <property type="entry name" value="HTH_XRE"/>
    <property type="match status" value="1"/>
</dbReference>
<dbReference type="KEGG" id="sphv:F9278_36100"/>
<evidence type="ECO:0000256" key="1">
    <source>
        <dbReference type="ARBA" id="ARBA00023125"/>
    </source>
</evidence>
<dbReference type="InterPro" id="IPR001387">
    <property type="entry name" value="Cro/C1-type_HTH"/>
</dbReference>
<dbReference type="GO" id="GO:0003677">
    <property type="term" value="F:DNA binding"/>
    <property type="evidence" value="ECO:0007669"/>
    <property type="project" value="UniProtKB-KW"/>
</dbReference>
<name>A0A5P8KCG8_9ACTN</name>
<dbReference type="GO" id="GO:0003700">
    <property type="term" value="F:DNA-binding transcription factor activity"/>
    <property type="evidence" value="ECO:0007669"/>
    <property type="project" value="TreeGrafter"/>
</dbReference>
<dbReference type="PANTHER" id="PTHR46797">
    <property type="entry name" value="HTH-TYPE TRANSCRIPTIONAL REGULATOR"/>
    <property type="match status" value="1"/>
</dbReference>
<evidence type="ECO:0000313" key="4">
    <source>
        <dbReference type="EMBL" id="QFR00705.1"/>
    </source>
</evidence>
<dbReference type="InterPro" id="IPR050807">
    <property type="entry name" value="TransReg_Diox_bact_type"/>
</dbReference>
<feature type="domain" description="HTH cro/C1-type" evidence="3">
    <location>
        <begin position="13"/>
        <end position="67"/>
    </location>
</feature>
<proteinExistence type="predicted"/>
<evidence type="ECO:0000259" key="3">
    <source>
        <dbReference type="PROSITE" id="PS50943"/>
    </source>
</evidence>
<feature type="compositionally biased region" description="Basic and acidic residues" evidence="2">
    <location>
        <begin position="1"/>
        <end position="10"/>
    </location>
</feature>
<dbReference type="AlphaFoldDB" id="A0A5P8KCG8"/>
<organism evidence="4 5">
    <name type="scientific">Streptomyces phaeolivaceus</name>
    <dbReference type="NCBI Taxonomy" id="2653200"/>
    <lineage>
        <taxon>Bacteria</taxon>
        <taxon>Bacillati</taxon>
        <taxon>Actinomycetota</taxon>
        <taxon>Actinomycetes</taxon>
        <taxon>Kitasatosporales</taxon>
        <taxon>Streptomycetaceae</taxon>
        <taxon>Streptomyces</taxon>
    </lineage>
</organism>
<dbReference type="SUPFAM" id="SSF47413">
    <property type="entry name" value="lambda repressor-like DNA-binding domains"/>
    <property type="match status" value="1"/>
</dbReference>
<dbReference type="PROSITE" id="PS50943">
    <property type="entry name" value="HTH_CROC1"/>
    <property type="match status" value="1"/>
</dbReference>